<evidence type="ECO:0000313" key="13">
    <source>
        <dbReference type="Proteomes" id="UP000324091"/>
    </source>
</evidence>
<dbReference type="PROSITE" id="PS50082">
    <property type="entry name" value="WD_REPEATS_2"/>
    <property type="match status" value="2"/>
</dbReference>
<comment type="caution">
    <text evidence="12">The sequence shown here is derived from an EMBL/GenBank/DDBJ whole genome shotgun (WGS) entry which is preliminary data.</text>
</comment>
<dbReference type="InterPro" id="IPR011047">
    <property type="entry name" value="Quinoprotein_ADH-like_sf"/>
</dbReference>
<dbReference type="SUPFAM" id="SSF103506">
    <property type="entry name" value="Mitochondrial carrier"/>
    <property type="match status" value="1"/>
</dbReference>
<dbReference type="GO" id="GO:0016020">
    <property type="term" value="C:membrane"/>
    <property type="evidence" value="ECO:0007669"/>
    <property type="project" value="UniProtKB-SubCell"/>
</dbReference>
<evidence type="ECO:0000256" key="8">
    <source>
        <dbReference type="PROSITE-ProRule" id="PRU00282"/>
    </source>
</evidence>
<keyword evidence="5" id="KW-0677">Repeat</keyword>
<evidence type="ECO:0000256" key="2">
    <source>
        <dbReference type="ARBA" id="ARBA00006375"/>
    </source>
</evidence>
<dbReference type="GO" id="GO:0006364">
    <property type="term" value="P:rRNA processing"/>
    <property type="evidence" value="ECO:0007669"/>
    <property type="project" value="InterPro"/>
</dbReference>
<feature type="repeat" description="WD" evidence="7">
    <location>
        <begin position="949"/>
        <end position="990"/>
    </location>
</feature>
<name>A0A5C6NIT6_9TELE</name>
<keyword evidence="13" id="KW-1185">Reference proteome</keyword>
<feature type="repeat" description="Solcar" evidence="8">
    <location>
        <begin position="302"/>
        <end position="412"/>
    </location>
</feature>
<comment type="subcellular location">
    <subcellularLocation>
        <location evidence="1">Membrane</location>
        <topology evidence="1">Multi-pass membrane protein</topology>
    </subcellularLocation>
</comment>
<dbReference type="Pfam" id="PF04192">
    <property type="entry name" value="Utp21"/>
    <property type="match status" value="1"/>
</dbReference>
<evidence type="ECO:0000256" key="9">
    <source>
        <dbReference type="SAM" id="MobiDB-lite"/>
    </source>
</evidence>
<dbReference type="GO" id="GO:0034388">
    <property type="term" value="C:Pwp2p-containing subcomplex of 90S preribosome"/>
    <property type="evidence" value="ECO:0007669"/>
    <property type="project" value="TreeGrafter"/>
</dbReference>
<dbReference type="GO" id="GO:0032040">
    <property type="term" value="C:small-subunit processome"/>
    <property type="evidence" value="ECO:0007669"/>
    <property type="project" value="InterPro"/>
</dbReference>
<evidence type="ECO:0000256" key="5">
    <source>
        <dbReference type="ARBA" id="ARBA00022737"/>
    </source>
</evidence>
<dbReference type="InterPro" id="IPR015943">
    <property type="entry name" value="WD40/YVTN_repeat-like_dom_sf"/>
</dbReference>
<evidence type="ECO:0000313" key="12">
    <source>
        <dbReference type="EMBL" id="TWW66541.1"/>
    </source>
</evidence>
<dbReference type="Pfam" id="PF00153">
    <property type="entry name" value="Mito_carr"/>
    <property type="match status" value="2"/>
</dbReference>
<sequence length="1238" mass="135124">MAFRRPDSFDGLGYRGRDDPIYGSGYPLRSAGQADLQHQHWVTTPPDIPGSRNLHTGDRTPQWEESLGEPAGAAAPGGWDAPPPGVPPVEQLNRFTGFGIGLVSLFTENVLAHPCIVFRRQCQVNYHARTYHLTPFSAVNVMYAITKVQGVKALWKGMGSTFIVHGITLGAESIISEVTPLPRELPHRWTWKQLAGHLLLKGLTAVVALPFYCASLVETVQSDIVRDDSSSGLLDCILEGLTRVLGVGAPHSRRLLPLSSLVLPAALHAILRYAIASSIQRVVLWLHQMSRKQKTDPNNPLDTYFPELVAVWAGSLVADVLLFPLETAFHRLGLQGTRTIIDATDGAVAVGNGSSPLVLPVNTQYDRFSDCVHSIRRKEGVAGFYRGFGALAVQYTLHGALLAATRTVLKLLLLEGRCRFHQKHREFYLVTAVGKCFHTYNVNRLGIVAVSNSLPEDISYLAADRMLVFAAAGKLISAFARNKEVVMRYQEHKHDVRLLLPLGDHLVSADSGGDVIVWDVQGGDIYLRLEFNPSSFDVSAMMHPSTYLNKVLLGSSQGALQLWNIKTSKLLFSFPGWSAAVTVLQQSPAVDVVGVGTATGRIIIHNIRLDETLMSFKQDWGPISSLAFRTDGPPIVASGSPQGHIAFWDLERRQIVTQQRHAHSTAVAAATFLHGEPLLITTGADNAIKIWIFDQEGGGARLLRSRQGHSAPPTTIHHHGNDGKNLLSAGQDGTLQSFSTVHERFNKNLGHGSINKKKEKNKKKGLFYEELRLPAITAFTSASARQSDWDGIVACHRGRLLATTWNYQRCTMGAHQLQPPVTRRDGVATAVDITSCGNFAVIGSSCGRVDVYNMQSGLHRGCYGDEKAHSGVVRGVAVDGLNQLTFTLGSDWLLKFWCFKTKKQEEQLKLNAAPAQMKLHRESGMLALALDDFTLLVVDTETRRVVRKFTGHHGNVNDMTFSPDGRWLVTVAMDCTIRTWDLPSGSLVDCFLVAMAPMGVSMSPTGDFLATTHVDSLGICLWTNKSLCGPVSLRPLPADYQPTETTLPGVTAEESEQEVTPEEVDDAYQSAEQLGAELVTLSLLPESRWKSLLHLDVIKSKVVSLGSVAERSKFSSALESSLQSGSFDVPLRLLKDSGPSAVSIELTSLAPEGGGSSSLLLAFIQMIDSMLASGRDFDLAHGYLALFLKLHLRVLSQDPVAMEALLRLSSRLEGGWAELRASFDQSLCLLSYAKSALL</sequence>
<dbReference type="PANTHER" id="PTHR22840">
    <property type="entry name" value="WD REPEAT-CONTAINING PROTEIN 36"/>
    <property type="match status" value="1"/>
</dbReference>
<dbReference type="PROSITE" id="PS50294">
    <property type="entry name" value="WD_REPEATS_REGION"/>
    <property type="match status" value="2"/>
</dbReference>
<accession>A0A5C6NIT6</accession>
<comment type="similarity">
    <text evidence="2">Belongs to the mitochondrial carrier (TC 2.A.29) family.</text>
</comment>
<dbReference type="InterPro" id="IPR023395">
    <property type="entry name" value="MCP_dom_sf"/>
</dbReference>
<dbReference type="Pfam" id="PF25168">
    <property type="entry name" value="Beta-prop_WDR36-Utp21_2nd"/>
    <property type="match status" value="1"/>
</dbReference>
<keyword evidence="4 8" id="KW-0812">Transmembrane</keyword>
<feature type="domain" description="WDR36/Utp21 C-terminal" evidence="10">
    <location>
        <begin position="1099"/>
        <end position="1233"/>
    </location>
</feature>
<dbReference type="FunFam" id="2.130.10.10:FF:000139">
    <property type="entry name" value="WD repeat domain 36"/>
    <property type="match status" value="1"/>
</dbReference>
<dbReference type="InterPro" id="IPR019775">
    <property type="entry name" value="WD40_repeat_CS"/>
</dbReference>
<evidence type="ECO:0000256" key="7">
    <source>
        <dbReference type="PROSITE-ProRule" id="PRU00221"/>
    </source>
</evidence>
<evidence type="ECO:0000256" key="4">
    <source>
        <dbReference type="ARBA" id="ARBA00022692"/>
    </source>
</evidence>
<dbReference type="Gene3D" id="2.130.10.10">
    <property type="entry name" value="YVTN repeat-like/Quinoprotein amine dehydrogenase"/>
    <property type="match status" value="2"/>
</dbReference>
<feature type="compositionally biased region" description="Low complexity" evidence="9">
    <location>
        <begin position="68"/>
        <end position="80"/>
    </location>
</feature>
<dbReference type="Pfam" id="PF25171">
    <property type="entry name" value="Beta-prop_WDR36-Utp21_1st"/>
    <property type="match status" value="1"/>
</dbReference>
<dbReference type="PROSITE" id="PS00678">
    <property type="entry name" value="WD_REPEATS_1"/>
    <property type="match status" value="1"/>
</dbReference>
<dbReference type="SUPFAM" id="SSF50998">
    <property type="entry name" value="Quinoprotein alcohol dehydrogenase-like"/>
    <property type="match status" value="1"/>
</dbReference>
<feature type="domain" description="WDR36/Utp21 N-terminal" evidence="11">
    <location>
        <begin position="430"/>
        <end position="694"/>
    </location>
</feature>
<organism evidence="12 13">
    <name type="scientific">Takifugu flavidus</name>
    <name type="common">sansaifugu</name>
    <dbReference type="NCBI Taxonomy" id="433684"/>
    <lineage>
        <taxon>Eukaryota</taxon>
        <taxon>Metazoa</taxon>
        <taxon>Chordata</taxon>
        <taxon>Craniata</taxon>
        <taxon>Vertebrata</taxon>
        <taxon>Euteleostomi</taxon>
        <taxon>Actinopterygii</taxon>
        <taxon>Neopterygii</taxon>
        <taxon>Teleostei</taxon>
        <taxon>Neoteleostei</taxon>
        <taxon>Acanthomorphata</taxon>
        <taxon>Eupercaria</taxon>
        <taxon>Tetraodontiformes</taxon>
        <taxon>Tetradontoidea</taxon>
        <taxon>Tetraodontidae</taxon>
        <taxon>Takifugu</taxon>
    </lineage>
</organism>
<dbReference type="Proteomes" id="UP000324091">
    <property type="component" value="Chromosome 20"/>
</dbReference>
<evidence type="ECO:0000256" key="3">
    <source>
        <dbReference type="ARBA" id="ARBA00022574"/>
    </source>
</evidence>
<feature type="region of interest" description="Disordered" evidence="9">
    <location>
        <begin position="41"/>
        <end position="84"/>
    </location>
</feature>
<protein>
    <submittedName>
        <fullName evidence="12">WD repeat-containing protein 36 T-cell activation</fullName>
    </submittedName>
</protein>
<dbReference type="SMART" id="SM00320">
    <property type="entry name" value="WD40"/>
    <property type="match status" value="9"/>
</dbReference>
<dbReference type="EMBL" id="RHFK02000013">
    <property type="protein sequence ID" value="TWW66541.1"/>
    <property type="molecule type" value="Genomic_DNA"/>
</dbReference>
<dbReference type="InterPro" id="IPR059157">
    <property type="entry name" value="WDR36-Utp21_N"/>
</dbReference>
<dbReference type="FunFam" id="2.130.10.10:FF:000109">
    <property type="entry name" value="WD repeat domain 36"/>
    <property type="match status" value="1"/>
</dbReference>
<dbReference type="PROSITE" id="PS50920">
    <property type="entry name" value="SOLCAR"/>
    <property type="match status" value="1"/>
</dbReference>
<dbReference type="InterPro" id="IPR007319">
    <property type="entry name" value="WDR36/Utp21_C"/>
</dbReference>
<proteinExistence type="inferred from homology"/>
<evidence type="ECO:0000259" key="11">
    <source>
        <dbReference type="Pfam" id="PF25171"/>
    </source>
</evidence>
<keyword evidence="6 8" id="KW-0472">Membrane</keyword>
<keyword evidence="3 7" id="KW-0853">WD repeat</keyword>
<dbReference type="InterPro" id="IPR018108">
    <property type="entry name" value="MCP_transmembrane"/>
</dbReference>
<evidence type="ECO:0000256" key="6">
    <source>
        <dbReference type="ARBA" id="ARBA00023136"/>
    </source>
</evidence>
<dbReference type="AlphaFoldDB" id="A0A5C6NIT6"/>
<dbReference type="InterPro" id="IPR001680">
    <property type="entry name" value="WD40_rpt"/>
</dbReference>
<gene>
    <name evidence="12" type="ORF">D4764_20G0005730</name>
</gene>
<dbReference type="PANTHER" id="PTHR22840:SF12">
    <property type="entry name" value="WD REPEAT-CONTAINING PROTEIN 36"/>
    <property type="match status" value="1"/>
</dbReference>
<evidence type="ECO:0000256" key="1">
    <source>
        <dbReference type="ARBA" id="ARBA00004141"/>
    </source>
</evidence>
<evidence type="ECO:0000259" key="10">
    <source>
        <dbReference type="Pfam" id="PF04192"/>
    </source>
</evidence>
<reference evidence="12 13" key="1">
    <citation type="submission" date="2019-04" db="EMBL/GenBank/DDBJ databases">
        <title>Chromosome genome assembly for Takifugu flavidus.</title>
        <authorList>
            <person name="Xiao S."/>
        </authorList>
    </citation>
    <scope>NUCLEOTIDE SEQUENCE [LARGE SCALE GENOMIC DNA]</scope>
    <source>
        <strain evidence="12">HTHZ2018</strain>
        <tissue evidence="12">Muscle</tissue>
    </source>
</reference>
<feature type="repeat" description="WD" evidence="7">
    <location>
        <begin position="660"/>
        <end position="691"/>
    </location>
</feature>